<accession>X0RK65</accession>
<reference evidence="1" key="1">
    <citation type="journal article" date="2014" name="Front. Microbiol.">
        <title>High frequency of phylogenetically diverse reductive dehalogenase-homologous genes in deep subseafloor sedimentary metagenomes.</title>
        <authorList>
            <person name="Kawai M."/>
            <person name="Futagami T."/>
            <person name="Toyoda A."/>
            <person name="Takaki Y."/>
            <person name="Nishi S."/>
            <person name="Hori S."/>
            <person name="Arai W."/>
            <person name="Tsubouchi T."/>
            <person name="Morono Y."/>
            <person name="Uchiyama I."/>
            <person name="Ito T."/>
            <person name="Fujiyama A."/>
            <person name="Inagaki F."/>
            <person name="Takami H."/>
        </authorList>
    </citation>
    <scope>NUCLEOTIDE SEQUENCE</scope>
    <source>
        <strain evidence="1">Expedition CK06-06</strain>
    </source>
</reference>
<name>X0RK65_9ZZZZ</name>
<sequence length="423" mass="47631">VTMYMRVSSSRNDILTEDWIGPYTNDQSSGLNISHMVGQFLQFRAVLRSREKGITPTLHKVIVQVVATESVHFFTTNFALDSNVTKGILTSQKVVPVSADVVFGLNTTNSVDWTEYQIVDENRVFDVSQLGENIRLGIKLISPSRSILTPSEFEEYGPYSSGLFINTVDFDFTNTSGVSQNYHFKITLYEDIGLGSPVFVGYSYEDVSGFNVDGSAITSDGVLIDTNETVHVLFTVPGTSNIRCDTYYYVQIESINNVDEGEFELILDDYSFVAGCSSSFIDVVDFNFVNNDFVVNNYHFRIKFYEDPERTNEFLTAFSGNDRSGWTVNNNEIPENGVALDANEKVNVIYRPNLELFNIDTIYYLTIDTHNSASFVFASSSYTFQINDLRSLEYCGEYMDVPIVKNFGTIFELNDNSAITLNN</sequence>
<evidence type="ECO:0000313" key="1">
    <source>
        <dbReference type="EMBL" id="GAF69183.1"/>
    </source>
</evidence>
<comment type="caution">
    <text evidence="1">The sequence shown here is derived from an EMBL/GenBank/DDBJ whole genome shotgun (WGS) entry which is preliminary data.</text>
</comment>
<organism evidence="1">
    <name type="scientific">marine sediment metagenome</name>
    <dbReference type="NCBI Taxonomy" id="412755"/>
    <lineage>
        <taxon>unclassified sequences</taxon>
        <taxon>metagenomes</taxon>
        <taxon>ecological metagenomes</taxon>
    </lineage>
</organism>
<gene>
    <name evidence="1" type="ORF">S01H1_07474</name>
</gene>
<protein>
    <submittedName>
        <fullName evidence="1">Uncharacterized protein</fullName>
    </submittedName>
</protein>
<dbReference type="EMBL" id="BARS01003854">
    <property type="protein sequence ID" value="GAF69183.1"/>
    <property type="molecule type" value="Genomic_DNA"/>
</dbReference>
<feature type="non-terminal residue" evidence="1">
    <location>
        <position position="1"/>
    </location>
</feature>
<dbReference type="AlphaFoldDB" id="X0RK65"/>
<proteinExistence type="predicted"/>